<dbReference type="PANTHER" id="PTHR22911:SF137">
    <property type="entry name" value="SOLUTE CARRIER FAMILY 35 MEMBER G2-RELATED"/>
    <property type="match status" value="1"/>
</dbReference>
<comment type="subcellular location">
    <subcellularLocation>
        <location evidence="1">Endomembrane system</location>
        <topology evidence="1">Multi-pass membrane protein</topology>
    </subcellularLocation>
</comment>
<evidence type="ECO:0000259" key="4">
    <source>
        <dbReference type="Pfam" id="PF00892"/>
    </source>
</evidence>
<protein>
    <submittedName>
        <fullName evidence="5">Membrane protein</fullName>
    </submittedName>
</protein>
<evidence type="ECO:0000256" key="1">
    <source>
        <dbReference type="ARBA" id="ARBA00004127"/>
    </source>
</evidence>
<feature type="transmembrane region" description="Helical" evidence="3">
    <location>
        <begin position="71"/>
        <end position="90"/>
    </location>
</feature>
<feature type="transmembrane region" description="Helical" evidence="3">
    <location>
        <begin position="37"/>
        <end position="59"/>
    </location>
</feature>
<evidence type="ECO:0000313" key="6">
    <source>
        <dbReference type="Proteomes" id="UP000070467"/>
    </source>
</evidence>
<reference evidence="5 6" key="1">
    <citation type="submission" date="2016-01" db="EMBL/GenBank/DDBJ databases">
        <authorList>
            <person name="Mitreva M."/>
            <person name="Pepin K.H."/>
            <person name="Mihindukulasuriya K.A."/>
            <person name="Fulton R."/>
            <person name="Fronick C."/>
            <person name="O'Laughlin M."/>
            <person name="Miner T."/>
            <person name="Herter B."/>
            <person name="Rosa B.A."/>
            <person name="Cordes M."/>
            <person name="Tomlinson C."/>
            <person name="Wollam A."/>
            <person name="Palsikar V.B."/>
            <person name="Mardis E.R."/>
            <person name="Wilson R.K."/>
        </authorList>
    </citation>
    <scope>NUCLEOTIDE SEQUENCE [LARGE SCALE GENOMIC DNA]</scope>
    <source>
        <strain evidence="5 6">KA00071</strain>
    </source>
</reference>
<gene>
    <name evidence="5" type="ORF">HMPREF1871_00589</name>
</gene>
<feature type="transmembrane region" description="Helical" evidence="3">
    <location>
        <begin position="217"/>
        <end position="236"/>
    </location>
</feature>
<dbReference type="PANTHER" id="PTHR22911">
    <property type="entry name" value="ACYL-MALONYL CONDENSING ENZYME-RELATED"/>
    <property type="match status" value="1"/>
</dbReference>
<evidence type="ECO:0000256" key="2">
    <source>
        <dbReference type="ARBA" id="ARBA00007362"/>
    </source>
</evidence>
<evidence type="ECO:0000256" key="3">
    <source>
        <dbReference type="SAM" id="Phobius"/>
    </source>
</evidence>
<feature type="transmembrane region" description="Helical" evidence="3">
    <location>
        <begin position="127"/>
        <end position="144"/>
    </location>
</feature>
<name>A0ABR5TM35_9BACL</name>
<dbReference type="InterPro" id="IPR000620">
    <property type="entry name" value="EamA_dom"/>
</dbReference>
<feature type="transmembrane region" description="Helical" evidence="3">
    <location>
        <begin position="187"/>
        <end position="205"/>
    </location>
</feature>
<keyword evidence="6" id="KW-1185">Reference proteome</keyword>
<comment type="similarity">
    <text evidence="2">Belongs to the EamA transporter family.</text>
</comment>
<dbReference type="Pfam" id="PF00892">
    <property type="entry name" value="EamA"/>
    <property type="match status" value="2"/>
</dbReference>
<dbReference type="InterPro" id="IPR037185">
    <property type="entry name" value="EmrE-like"/>
</dbReference>
<feature type="transmembrane region" description="Helical" evidence="3">
    <location>
        <begin position="272"/>
        <end position="289"/>
    </location>
</feature>
<organism evidence="5 6">
    <name type="scientific">Gemelliphila asaccharolytica</name>
    <dbReference type="NCBI Taxonomy" id="502393"/>
    <lineage>
        <taxon>Bacteria</taxon>
        <taxon>Bacillati</taxon>
        <taxon>Bacillota</taxon>
        <taxon>Bacilli</taxon>
        <taxon>Bacillales</taxon>
        <taxon>Gemellaceae</taxon>
        <taxon>Gemelliphila</taxon>
    </lineage>
</organism>
<comment type="caution">
    <text evidence="5">The sequence shown here is derived from an EMBL/GenBank/DDBJ whole genome shotgun (WGS) entry which is preliminary data.</text>
</comment>
<keyword evidence="3" id="KW-1133">Transmembrane helix</keyword>
<sequence>MKKSKGIYIALGSGFFWGVGLTLSGLMFILFDVSPFLVSFFHDFFSIIFLGAVIIFKYGKIDFKIFKSMKSYAVVFAAILAGPLGMQFNLYAVKYIGAGLTSSVTAIYPAVAVILSVLFLKHQVRKSTLIGIILIVVGLFAQTFETTKGNNLYIGVFCALICAVSWASESVLSSYAMSNNLKPAEALLIRQITSFLMYAIILIFNKQDFSFVKEVNFSLVIFAMVIANMISYLLYYMAINHLQPSKATGLNVSYVVWTVIFSAIFLQGDLTIKTIITSLIIILGVYVIIKEKKIGE</sequence>
<feature type="domain" description="EamA" evidence="4">
    <location>
        <begin position="5"/>
        <end position="140"/>
    </location>
</feature>
<feature type="transmembrane region" description="Helical" evidence="3">
    <location>
        <begin position="96"/>
        <end position="120"/>
    </location>
</feature>
<feature type="transmembrane region" description="Helical" evidence="3">
    <location>
        <begin position="150"/>
        <end position="167"/>
    </location>
</feature>
<feature type="domain" description="EamA" evidence="4">
    <location>
        <begin position="154"/>
        <end position="289"/>
    </location>
</feature>
<feature type="transmembrane region" description="Helical" evidence="3">
    <location>
        <begin position="248"/>
        <end position="266"/>
    </location>
</feature>
<evidence type="ECO:0000313" key="5">
    <source>
        <dbReference type="EMBL" id="KXB58201.1"/>
    </source>
</evidence>
<feature type="transmembrane region" description="Helical" evidence="3">
    <location>
        <begin position="7"/>
        <end position="31"/>
    </location>
</feature>
<proteinExistence type="inferred from homology"/>
<keyword evidence="3" id="KW-0812">Transmembrane</keyword>
<dbReference type="EMBL" id="LSDB01000020">
    <property type="protein sequence ID" value="KXB58201.1"/>
    <property type="molecule type" value="Genomic_DNA"/>
</dbReference>
<dbReference type="Proteomes" id="UP000070467">
    <property type="component" value="Unassembled WGS sequence"/>
</dbReference>
<keyword evidence="3" id="KW-0472">Membrane</keyword>
<dbReference type="SUPFAM" id="SSF103481">
    <property type="entry name" value="Multidrug resistance efflux transporter EmrE"/>
    <property type="match status" value="2"/>
</dbReference>
<dbReference type="Gene3D" id="1.10.3730.20">
    <property type="match status" value="1"/>
</dbReference>
<accession>A0ABR5TM35</accession>
<dbReference type="RefSeq" id="WP_066129868.1">
    <property type="nucleotide sequence ID" value="NZ_KQ959873.1"/>
</dbReference>